<sequence>MLWVEVYLDQVDMAVGQAWHGLAAEALTPMLQPAGAPAFRRRYSGFRDPDGDGSMHSVRARSWAGVLLPTMSQAHGSWGYGDDPSHGPLDLVQLGAFRESSAAPFMHLEIRAGLADPAAMPELADALIGVVRQIGERADVAYGEMCSHPLRRPWTTLDRALRRRDRESLPQSRQVLRGYEWVTMCPAELAKSLGEAKGLRDTGAFAEVVELATGGLLLRATRSPLEYDDAAVQRVFEAVRPVLPPGRPRHLEVETLRHVVMADASA</sequence>
<gene>
    <name evidence="1" type="ORF">Alo02nite_90050</name>
    <name evidence="2" type="ORF">BJ964_006560</name>
</gene>
<accession>A0A7W7HKW2</accession>
<evidence type="ECO:0000313" key="3">
    <source>
        <dbReference type="Proteomes" id="UP000590511"/>
    </source>
</evidence>
<evidence type="ECO:0000313" key="1">
    <source>
        <dbReference type="EMBL" id="GIE46107.1"/>
    </source>
</evidence>
<organism evidence="2 3">
    <name type="scientific">Actinoplanes lobatus</name>
    <dbReference type="NCBI Taxonomy" id="113568"/>
    <lineage>
        <taxon>Bacteria</taxon>
        <taxon>Bacillati</taxon>
        <taxon>Actinomycetota</taxon>
        <taxon>Actinomycetes</taxon>
        <taxon>Micromonosporales</taxon>
        <taxon>Micromonosporaceae</taxon>
        <taxon>Actinoplanes</taxon>
    </lineage>
</organism>
<name>A0A7W7HKW2_9ACTN</name>
<comment type="caution">
    <text evidence="2">The sequence shown here is derived from an EMBL/GenBank/DDBJ whole genome shotgun (WGS) entry which is preliminary data.</text>
</comment>
<dbReference type="AlphaFoldDB" id="A0A7W7HKW2"/>
<reference evidence="1 4" key="2">
    <citation type="submission" date="2021-01" db="EMBL/GenBank/DDBJ databases">
        <title>Whole genome shotgun sequence of Actinoplanes lobatus NBRC 12513.</title>
        <authorList>
            <person name="Komaki H."/>
            <person name="Tamura T."/>
        </authorList>
    </citation>
    <scope>NUCLEOTIDE SEQUENCE [LARGE SCALE GENOMIC DNA]</scope>
    <source>
        <strain evidence="1 4">NBRC 12513</strain>
    </source>
</reference>
<dbReference type="EMBL" id="JACHNC010000001">
    <property type="protein sequence ID" value="MBB4752399.1"/>
    <property type="molecule type" value="Genomic_DNA"/>
</dbReference>
<dbReference type="Proteomes" id="UP000631312">
    <property type="component" value="Unassembled WGS sequence"/>
</dbReference>
<proteinExistence type="predicted"/>
<evidence type="ECO:0000313" key="2">
    <source>
        <dbReference type="EMBL" id="MBB4752399.1"/>
    </source>
</evidence>
<protein>
    <recommendedName>
        <fullName evidence="5">DUF3396 domain-containing protein</fullName>
    </recommendedName>
</protein>
<keyword evidence="4" id="KW-1185">Reference proteome</keyword>
<dbReference type="RefSeq" id="WP_188124260.1">
    <property type="nucleotide sequence ID" value="NZ_BOMP01000188.1"/>
</dbReference>
<evidence type="ECO:0000313" key="4">
    <source>
        <dbReference type="Proteomes" id="UP000631312"/>
    </source>
</evidence>
<evidence type="ECO:0008006" key="5">
    <source>
        <dbReference type="Google" id="ProtNLM"/>
    </source>
</evidence>
<dbReference type="Proteomes" id="UP000590511">
    <property type="component" value="Unassembled WGS sequence"/>
</dbReference>
<reference evidence="2 3" key="1">
    <citation type="submission" date="2020-08" db="EMBL/GenBank/DDBJ databases">
        <title>Sequencing the genomes of 1000 actinobacteria strains.</title>
        <authorList>
            <person name="Klenk H.-P."/>
        </authorList>
    </citation>
    <scope>NUCLEOTIDE SEQUENCE [LARGE SCALE GENOMIC DNA]</scope>
    <source>
        <strain evidence="2 3">DSM 43150</strain>
    </source>
</reference>
<dbReference type="EMBL" id="BOMP01000188">
    <property type="protein sequence ID" value="GIE46107.1"/>
    <property type="molecule type" value="Genomic_DNA"/>
</dbReference>